<evidence type="ECO:0000313" key="4">
    <source>
        <dbReference type="RefSeq" id="XP_027348261.1"/>
    </source>
</evidence>
<dbReference type="InterPro" id="IPR041577">
    <property type="entry name" value="RT_RNaseH_2"/>
</dbReference>
<dbReference type="PANTHER" id="PTHR24559">
    <property type="entry name" value="TRANSPOSON TY3-I GAG-POL POLYPROTEIN"/>
    <property type="match status" value="1"/>
</dbReference>
<name>A0A8B8KWD1_ABRPR</name>
<proteinExistence type="predicted"/>
<protein>
    <submittedName>
        <fullName evidence="4">Uncharacterized protein LOC113859768</fullName>
    </submittedName>
</protein>
<reference evidence="4" key="2">
    <citation type="submission" date="2025-08" db="UniProtKB">
        <authorList>
            <consortium name="RefSeq"/>
        </authorList>
    </citation>
    <scope>IDENTIFICATION</scope>
    <source>
        <tissue evidence="4">Young leaves</tissue>
    </source>
</reference>
<accession>A0A8B8KWD1</accession>
<dbReference type="InterPro" id="IPR043128">
    <property type="entry name" value="Rev_trsase/Diguanyl_cyclase"/>
</dbReference>
<dbReference type="OrthoDB" id="1928766at2759"/>
<dbReference type="Gene3D" id="3.30.70.270">
    <property type="match status" value="1"/>
</dbReference>
<dbReference type="InterPro" id="IPR053134">
    <property type="entry name" value="RNA-dir_DNA_polymerase"/>
</dbReference>
<dbReference type="SUPFAM" id="SSF56672">
    <property type="entry name" value="DNA/RNA polymerases"/>
    <property type="match status" value="1"/>
</dbReference>
<organism evidence="3 4">
    <name type="scientific">Abrus precatorius</name>
    <name type="common">Indian licorice</name>
    <name type="synonym">Glycine abrus</name>
    <dbReference type="NCBI Taxonomy" id="3816"/>
    <lineage>
        <taxon>Eukaryota</taxon>
        <taxon>Viridiplantae</taxon>
        <taxon>Streptophyta</taxon>
        <taxon>Embryophyta</taxon>
        <taxon>Tracheophyta</taxon>
        <taxon>Spermatophyta</taxon>
        <taxon>Magnoliopsida</taxon>
        <taxon>eudicotyledons</taxon>
        <taxon>Gunneridae</taxon>
        <taxon>Pentapetalae</taxon>
        <taxon>rosids</taxon>
        <taxon>fabids</taxon>
        <taxon>Fabales</taxon>
        <taxon>Fabaceae</taxon>
        <taxon>Papilionoideae</taxon>
        <taxon>50 kb inversion clade</taxon>
        <taxon>NPAAA clade</taxon>
        <taxon>indigoferoid/millettioid clade</taxon>
        <taxon>Abreae</taxon>
        <taxon>Abrus</taxon>
    </lineage>
</organism>
<dbReference type="InterPro" id="IPR043502">
    <property type="entry name" value="DNA/RNA_pol_sf"/>
</dbReference>
<dbReference type="Proteomes" id="UP000694853">
    <property type="component" value="Unplaced"/>
</dbReference>
<dbReference type="AlphaFoldDB" id="A0A8B8KWD1"/>
<dbReference type="KEGG" id="aprc:113859768"/>
<evidence type="ECO:0000313" key="3">
    <source>
        <dbReference type="Proteomes" id="UP000694853"/>
    </source>
</evidence>
<gene>
    <name evidence="4" type="primary">LOC113859768</name>
</gene>
<evidence type="ECO:0000259" key="2">
    <source>
        <dbReference type="Pfam" id="PF17919"/>
    </source>
</evidence>
<reference evidence="3" key="1">
    <citation type="journal article" date="2019" name="Toxins">
        <title>Detection of Abrin-Like and Prepropulchellin-Like Toxin Genes and Transcripts Using Whole Genome Sequencing and Full-Length Transcript Sequencing of Abrus precatorius.</title>
        <authorList>
            <person name="Hovde B.T."/>
            <person name="Daligault H.E."/>
            <person name="Hanschen E.R."/>
            <person name="Kunde Y.A."/>
            <person name="Johnson M.B."/>
            <person name="Starkenburg S.R."/>
            <person name="Johnson S.L."/>
        </authorList>
    </citation>
    <scope>NUCLEOTIDE SEQUENCE [LARGE SCALE GENOMIC DNA]</scope>
</reference>
<feature type="domain" description="Reverse transcriptase/retrotransposon-derived protein RNase H-like" evidence="2">
    <location>
        <begin position="406"/>
        <end position="472"/>
    </location>
</feature>
<dbReference type="PANTHER" id="PTHR24559:SF444">
    <property type="entry name" value="REVERSE TRANSCRIPTASE DOMAIN-CONTAINING PROTEIN"/>
    <property type="match status" value="1"/>
</dbReference>
<dbReference type="Pfam" id="PF17919">
    <property type="entry name" value="RT_RNaseH_2"/>
    <property type="match status" value="1"/>
</dbReference>
<keyword evidence="3" id="KW-1185">Reference proteome</keyword>
<dbReference type="Gene3D" id="3.10.10.10">
    <property type="entry name" value="HIV Type 1 Reverse Transcriptase, subunit A, domain 1"/>
    <property type="match status" value="1"/>
</dbReference>
<evidence type="ECO:0000256" key="1">
    <source>
        <dbReference type="SAM" id="MobiDB-lite"/>
    </source>
</evidence>
<feature type="compositionally biased region" description="Basic and acidic residues" evidence="1">
    <location>
        <begin position="40"/>
        <end position="54"/>
    </location>
</feature>
<dbReference type="RefSeq" id="XP_027348261.1">
    <property type="nucleotide sequence ID" value="XM_027492460.1"/>
</dbReference>
<dbReference type="GeneID" id="113859768"/>
<sequence length="473" mass="54382">MIKARHLQGFVHRPAEKRKDQWVKPFRWRNDRKAKRQCSRSRERPQEYRDEHKNPPRRIINTIVGGFLGERVETCGCIDLYTLFGSKREAKGIKVTYLVVHANTSYNISLGCPSVNKLKVIVPTPYLAMKFPLDKGRIITVHADHKLARECYFVSLCLKPLLNLSRDVNIVSPRVGVDLLDMELNPRMNEGFQVEPNEEKKSFQLGKMHEQVTYLGAELSQDKQEAIQKRKMGGDQACAVREETDKVLMAGFIWEVQYSTWLANVVMVKKENRKWRMCIDFTVLNKACPEDAYPLPNNDALVDGALGHKFLSFLGAYSGYNQIRIATYQRLMDKSITKQLGGCLEVYVDDIVVKSMAIDEHVMNLTEVFLEARSCRIATLSQFFPKMAEKTQPFADLLRKAQKFKWSKNCETAFRQFKTILATPPILTKPKPDLDMIVYLAILDNAISLVLLQEMPEQVPVYFISRTLHDVET</sequence>
<feature type="region of interest" description="Disordered" evidence="1">
    <location>
        <begin position="33"/>
        <end position="54"/>
    </location>
</feature>
<dbReference type="CDD" id="cd01647">
    <property type="entry name" value="RT_LTR"/>
    <property type="match status" value="1"/>
</dbReference>